<dbReference type="PRINTS" id="PR00085">
    <property type="entry name" value="THFDHDRGNASE"/>
</dbReference>
<evidence type="ECO:0000256" key="2">
    <source>
        <dbReference type="ARBA" id="ARBA00022563"/>
    </source>
</evidence>
<keyword evidence="3 11" id="KW-0028">Amino-acid biosynthesis</keyword>
<feature type="domain" description="Tetrahydrofolate dehydrogenase/cyclohydrolase catalytic" evidence="12">
    <location>
        <begin position="6"/>
        <end position="120"/>
    </location>
</feature>
<keyword evidence="9 11" id="KW-0486">Methionine biosynthesis</keyword>
<dbReference type="EC" id="3.5.4.9" evidence="11"/>
<evidence type="ECO:0000256" key="1">
    <source>
        <dbReference type="ARBA" id="ARBA00004777"/>
    </source>
</evidence>
<dbReference type="Gene3D" id="3.40.50.10860">
    <property type="entry name" value="Leucine Dehydrogenase, chain A, domain 1"/>
    <property type="match status" value="1"/>
</dbReference>
<feature type="binding site" evidence="11">
    <location>
        <begin position="165"/>
        <end position="167"/>
    </location>
    <ligand>
        <name>NADP(+)</name>
        <dbReference type="ChEBI" id="CHEBI:58349"/>
    </ligand>
</feature>
<comment type="pathway">
    <text evidence="1 11">One-carbon metabolism; tetrahydrofolate interconversion.</text>
</comment>
<dbReference type="Gene3D" id="3.40.50.720">
    <property type="entry name" value="NAD(P)-binding Rossmann-like Domain"/>
    <property type="match status" value="1"/>
</dbReference>
<evidence type="ECO:0000256" key="9">
    <source>
        <dbReference type="ARBA" id="ARBA00023167"/>
    </source>
</evidence>
<dbReference type="InterPro" id="IPR046346">
    <property type="entry name" value="Aminoacid_DH-like_N_sf"/>
</dbReference>
<keyword evidence="4 11" id="KW-0658">Purine biosynthesis</keyword>
<dbReference type="PANTHER" id="PTHR48099:SF5">
    <property type="entry name" value="C-1-TETRAHYDROFOLATE SYNTHASE, CYTOPLASMIC"/>
    <property type="match status" value="1"/>
</dbReference>
<reference evidence="14 15" key="1">
    <citation type="submission" date="2024-06" db="EMBL/GenBank/DDBJ databases">
        <title>Sorghum-associated microbial communities from plants grown in Nebraska, USA.</title>
        <authorList>
            <person name="Schachtman D."/>
        </authorList>
    </citation>
    <scope>NUCLEOTIDE SEQUENCE [LARGE SCALE GENOMIC DNA]</scope>
    <source>
        <strain evidence="14 15">1288</strain>
    </source>
</reference>
<evidence type="ECO:0000256" key="11">
    <source>
        <dbReference type="HAMAP-Rule" id="MF_01576"/>
    </source>
</evidence>
<dbReference type="RefSeq" id="WP_067209889.1">
    <property type="nucleotide sequence ID" value="NZ_CP014616.1"/>
</dbReference>
<dbReference type="Pfam" id="PF02882">
    <property type="entry name" value="THF_DHG_CYH_C"/>
    <property type="match status" value="1"/>
</dbReference>
<dbReference type="InterPro" id="IPR020867">
    <property type="entry name" value="THF_DH/CycHdrlase_CS"/>
</dbReference>
<dbReference type="SUPFAM" id="SSF53223">
    <property type="entry name" value="Aminoacid dehydrogenase-like, N-terminal domain"/>
    <property type="match status" value="1"/>
</dbReference>
<keyword evidence="5 11" id="KW-0378">Hydrolase</keyword>
<comment type="subunit">
    <text evidence="11">Homodimer.</text>
</comment>
<comment type="catalytic activity">
    <reaction evidence="11">
        <text>(6R)-5,10-methenyltetrahydrofolate + H2O = (6R)-10-formyltetrahydrofolate + H(+)</text>
        <dbReference type="Rhea" id="RHEA:23700"/>
        <dbReference type="ChEBI" id="CHEBI:15377"/>
        <dbReference type="ChEBI" id="CHEBI:15378"/>
        <dbReference type="ChEBI" id="CHEBI:57455"/>
        <dbReference type="ChEBI" id="CHEBI:195366"/>
        <dbReference type="EC" id="3.5.4.9"/>
    </reaction>
</comment>
<keyword evidence="2 11" id="KW-0554">One-carbon metabolism</keyword>
<dbReference type="InterPro" id="IPR020631">
    <property type="entry name" value="THF_DH/CycHdrlase_NAD-bd_dom"/>
</dbReference>
<dbReference type="Pfam" id="PF00763">
    <property type="entry name" value="THF_DHG_CYH"/>
    <property type="match status" value="1"/>
</dbReference>
<gene>
    <name evidence="11" type="primary">folD</name>
    <name evidence="14" type="ORF">ABIC55_003562</name>
</gene>
<keyword evidence="15" id="KW-1185">Reference proteome</keyword>
<dbReference type="NCBIfam" id="NF010786">
    <property type="entry name" value="PRK14189.1"/>
    <property type="match status" value="1"/>
</dbReference>
<dbReference type="CDD" id="cd01080">
    <property type="entry name" value="NAD_bind_m-THF_DH_Cyclohyd"/>
    <property type="match status" value="1"/>
</dbReference>
<dbReference type="GO" id="GO:0004488">
    <property type="term" value="F:methylenetetrahydrofolate dehydrogenase (NADP+) activity"/>
    <property type="evidence" value="ECO:0007669"/>
    <property type="project" value="UniProtKB-EC"/>
</dbReference>
<dbReference type="PROSITE" id="PS00767">
    <property type="entry name" value="THF_DHG_CYH_2"/>
    <property type="match status" value="1"/>
</dbReference>
<dbReference type="NCBIfam" id="NF010783">
    <property type="entry name" value="PRK14186.1"/>
    <property type="match status" value="1"/>
</dbReference>
<evidence type="ECO:0000256" key="5">
    <source>
        <dbReference type="ARBA" id="ARBA00022801"/>
    </source>
</evidence>
<protein>
    <recommendedName>
        <fullName evidence="11">Bifunctional protein FolD</fullName>
    </recommendedName>
    <domain>
        <recommendedName>
            <fullName evidence="11">Methylenetetrahydrofolate dehydrogenase</fullName>
            <ecNumber evidence="11">1.5.1.5</ecNumber>
        </recommendedName>
    </domain>
    <domain>
        <recommendedName>
            <fullName evidence="11">Methenyltetrahydrofolate cyclohydrolase</fullName>
            <ecNumber evidence="11">3.5.4.9</ecNumber>
        </recommendedName>
    </domain>
</protein>
<dbReference type="Proteomes" id="UP001549104">
    <property type="component" value="Unassembled WGS sequence"/>
</dbReference>
<keyword evidence="8 11" id="KW-0368">Histidine biosynthesis</keyword>
<evidence type="ECO:0000313" key="15">
    <source>
        <dbReference type="Proteomes" id="UP001549104"/>
    </source>
</evidence>
<evidence type="ECO:0000256" key="3">
    <source>
        <dbReference type="ARBA" id="ARBA00022605"/>
    </source>
</evidence>
<comment type="caution">
    <text evidence="14">The sequence shown here is derived from an EMBL/GenBank/DDBJ whole genome shotgun (WGS) entry which is preliminary data.</text>
</comment>
<feature type="domain" description="Tetrahydrofolate dehydrogenase/cyclohydrolase NAD(P)-binding" evidence="13">
    <location>
        <begin position="139"/>
        <end position="280"/>
    </location>
</feature>
<name>A0ABV2KBK7_SPOPS</name>
<keyword evidence="6 11" id="KW-0521">NADP</keyword>
<sequence length="291" mass="31539">MTGKLIDGKVIGQEIRDEIKERVTALKEHGCQPGLAVVLVGENQASRTYVRNKQKSSSEVGMKSELIELPVTVSEKELLDHVTRLNNDDSIHGILVQLPLPDHIDENLVISAIDPTKDVDGFHPENVGKMIIGQKAFLSCTPYGIIKLLERTDTEISGKHAVIVGRSNIVGKPMGQLLLQRDATVTYCHSKTKDLASFTKQADILIVAIGKTKFITDEHIKEGAVVIDVGMNRDENGKLCGDVDFESAKTKASAITPVPGGVGPMTITMLLKNTLHSAEQASAEGRCSQQL</sequence>
<organism evidence="14 15">
    <name type="scientific">Sporosarcina psychrophila</name>
    <name type="common">Bacillus psychrophilus</name>
    <dbReference type="NCBI Taxonomy" id="1476"/>
    <lineage>
        <taxon>Bacteria</taxon>
        <taxon>Bacillati</taxon>
        <taxon>Bacillota</taxon>
        <taxon>Bacilli</taxon>
        <taxon>Bacillales</taxon>
        <taxon>Caryophanaceae</taxon>
        <taxon>Sporosarcina</taxon>
    </lineage>
</organism>
<evidence type="ECO:0000256" key="4">
    <source>
        <dbReference type="ARBA" id="ARBA00022755"/>
    </source>
</evidence>
<evidence type="ECO:0000256" key="6">
    <source>
        <dbReference type="ARBA" id="ARBA00022857"/>
    </source>
</evidence>
<comment type="similarity">
    <text evidence="11">Belongs to the tetrahydrofolate dehydrogenase/cyclohydrolase family.</text>
</comment>
<evidence type="ECO:0000256" key="7">
    <source>
        <dbReference type="ARBA" id="ARBA00023002"/>
    </source>
</evidence>
<dbReference type="InterPro" id="IPR036291">
    <property type="entry name" value="NAD(P)-bd_dom_sf"/>
</dbReference>
<evidence type="ECO:0000256" key="8">
    <source>
        <dbReference type="ARBA" id="ARBA00023102"/>
    </source>
</evidence>
<comment type="catalytic activity">
    <reaction evidence="11">
        <text>(6R)-5,10-methylene-5,6,7,8-tetrahydrofolate + NADP(+) = (6R)-5,10-methenyltetrahydrofolate + NADPH</text>
        <dbReference type="Rhea" id="RHEA:22812"/>
        <dbReference type="ChEBI" id="CHEBI:15636"/>
        <dbReference type="ChEBI" id="CHEBI:57455"/>
        <dbReference type="ChEBI" id="CHEBI:57783"/>
        <dbReference type="ChEBI" id="CHEBI:58349"/>
        <dbReference type="EC" id="1.5.1.5"/>
    </reaction>
</comment>
<dbReference type="PANTHER" id="PTHR48099">
    <property type="entry name" value="C-1-TETRAHYDROFOLATE SYNTHASE, CYTOPLASMIC-RELATED"/>
    <property type="match status" value="1"/>
</dbReference>
<dbReference type="NCBIfam" id="NF008058">
    <property type="entry name" value="PRK10792.1"/>
    <property type="match status" value="1"/>
</dbReference>
<dbReference type="GO" id="GO:0004477">
    <property type="term" value="F:methenyltetrahydrofolate cyclohydrolase activity"/>
    <property type="evidence" value="ECO:0007669"/>
    <property type="project" value="UniProtKB-EC"/>
</dbReference>
<dbReference type="PROSITE" id="PS00766">
    <property type="entry name" value="THF_DHG_CYH_1"/>
    <property type="match status" value="1"/>
</dbReference>
<evidence type="ECO:0000313" key="14">
    <source>
        <dbReference type="EMBL" id="MET3658445.1"/>
    </source>
</evidence>
<dbReference type="HAMAP" id="MF_01576">
    <property type="entry name" value="THF_DHG_CYH"/>
    <property type="match status" value="1"/>
</dbReference>
<evidence type="ECO:0000256" key="10">
    <source>
        <dbReference type="ARBA" id="ARBA00023268"/>
    </source>
</evidence>
<dbReference type="InterPro" id="IPR000672">
    <property type="entry name" value="THF_DH/CycHdrlase"/>
</dbReference>
<comment type="caution">
    <text evidence="11">Lacks conserved residue(s) required for the propagation of feature annotation.</text>
</comment>
<evidence type="ECO:0000259" key="13">
    <source>
        <dbReference type="Pfam" id="PF02882"/>
    </source>
</evidence>
<keyword evidence="10 11" id="KW-0511">Multifunctional enzyme</keyword>
<comment type="function">
    <text evidence="11">Catalyzes the oxidation of 5,10-methylenetetrahydrofolate to 5,10-methenyltetrahydrofolate and then the hydrolysis of 5,10-methenyltetrahydrofolate to 10-formyltetrahydrofolate.</text>
</comment>
<accession>A0ABV2KBK7</accession>
<dbReference type="InterPro" id="IPR020630">
    <property type="entry name" value="THF_DH/CycHdrlase_cat_dom"/>
</dbReference>
<dbReference type="EMBL" id="JBEPME010000005">
    <property type="protein sequence ID" value="MET3658445.1"/>
    <property type="molecule type" value="Genomic_DNA"/>
</dbReference>
<dbReference type="SUPFAM" id="SSF51735">
    <property type="entry name" value="NAD(P)-binding Rossmann-fold domains"/>
    <property type="match status" value="1"/>
</dbReference>
<proteinExistence type="inferred from homology"/>
<evidence type="ECO:0000259" key="12">
    <source>
        <dbReference type="Pfam" id="PF00763"/>
    </source>
</evidence>
<keyword evidence="7 11" id="KW-0560">Oxidoreductase</keyword>
<dbReference type="EC" id="1.5.1.5" evidence="11"/>